<evidence type="ECO:0000313" key="13">
    <source>
        <dbReference type="EMBL" id="CAF3606729.1"/>
    </source>
</evidence>
<proteinExistence type="inferred from homology"/>
<gene>
    <name evidence="14" type="ORF">FNK824_LOCUS5504</name>
    <name evidence="13" type="ORF">JBS370_LOCUS4076</name>
    <name evidence="12" type="ORF">JXQ802_LOCUS37545</name>
    <name evidence="9" type="ORF">PYM288_LOCUS10901</name>
    <name evidence="11" type="ORF">SEV965_LOCUS31525</name>
    <name evidence="10" type="ORF">ZHD862_LOCUS24183</name>
</gene>
<evidence type="ECO:0000313" key="11">
    <source>
        <dbReference type="EMBL" id="CAF1402676.1"/>
    </source>
</evidence>
<keyword evidence="7 8" id="KW-0472">Membrane</keyword>
<comment type="similarity">
    <text evidence="2">Belongs to the SMIM15 family.</text>
</comment>
<evidence type="ECO:0000313" key="10">
    <source>
        <dbReference type="EMBL" id="CAF1227358.1"/>
    </source>
</evidence>
<dbReference type="InterPro" id="IPR027877">
    <property type="entry name" value="Smim15"/>
</dbReference>
<dbReference type="PANTHER" id="PTHR28644:SF1">
    <property type="entry name" value="SMALL INTEGRAL MEMBRANE PROTEIN 15"/>
    <property type="match status" value="1"/>
</dbReference>
<dbReference type="Proteomes" id="UP000663854">
    <property type="component" value="Unassembled WGS sequence"/>
</dbReference>
<evidence type="ECO:0000256" key="4">
    <source>
        <dbReference type="ARBA" id="ARBA00022692"/>
    </source>
</evidence>
<evidence type="ECO:0000256" key="8">
    <source>
        <dbReference type="SAM" id="Phobius"/>
    </source>
</evidence>
<reference evidence="14" key="1">
    <citation type="submission" date="2021-02" db="EMBL/GenBank/DDBJ databases">
        <authorList>
            <person name="Nowell W R."/>
        </authorList>
    </citation>
    <scope>NUCLEOTIDE SEQUENCE</scope>
</reference>
<dbReference type="EMBL" id="CAJNOT010001623">
    <property type="protein sequence ID" value="CAF1227358.1"/>
    <property type="molecule type" value="Genomic_DNA"/>
</dbReference>
<dbReference type="Proteomes" id="UP000663889">
    <property type="component" value="Unassembled WGS sequence"/>
</dbReference>
<comment type="caution">
    <text evidence="14">The sequence shown here is derived from an EMBL/GenBank/DDBJ whole genome shotgun (WGS) entry which is preliminary data.</text>
</comment>
<dbReference type="PANTHER" id="PTHR28644">
    <property type="entry name" value="SMALL INTEGRAL MEMBRANE PROTEIN 15"/>
    <property type="match status" value="1"/>
</dbReference>
<evidence type="ECO:0000313" key="15">
    <source>
        <dbReference type="Proteomes" id="UP000663870"/>
    </source>
</evidence>
<dbReference type="AlphaFoldDB" id="A0A818QZK1"/>
<dbReference type="GO" id="GO:0016020">
    <property type="term" value="C:membrane"/>
    <property type="evidence" value="ECO:0007669"/>
    <property type="project" value="UniProtKB-SubCell"/>
</dbReference>
<protein>
    <recommendedName>
        <fullName evidence="3">Small integral membrane protein 15</fullName>
    </recommendedName>
</protein>
<evidence type="ECO:0000256" key="5">
    <source>
        <dbReference type="ARBA" id="ARBA00022989"/>
    </source>
</evidence>
<dbReference type="Proteomes" id="UP000663836">
    <property type="component" value="Unassembled WGS sequence"/>
</dbReference>
<keyword evidence="4 8" id="KW-0812">Transmembrane</keyword>
<evidence type="ECO:0000313" key="9">
    <source>
        <dbReference type="EMBL" id="CAF0928062.1"/>
    </source>
</evidence>
<evidence type="ECO:0000313" key="14">
    <source>
        <dbReference type="EMBL" id="CAF3642147.1"/>
    </source>
</evidence>
<organism evidence="14 16">
    <name type="scientific">Rotaria sordida</name>
    <dbReference type="NCBI Taxonomy" id="392033"/>
    <lineage>
        <taxon>Eukaryota</taxon>
        <taxon>Metazoa</taxon>
        <taxon>Spiralia</taxon>
        <taxon>Gnathifera</taxon>
        <taxon>Rotifera</taxon>
        <taxon>Eurotatoria</taxon>
        <taxon>Bdelloidea</taxon>
        <taxon>Philodinida</taxon>
        <taxon>Philodinidae</taxon>
        <taxon>Rotaria</taxon>
    </lineage>
</organism>
<evidence type="ECO:0000256" key="3">
    <source>
        <dbReference type="ARBA" id="ARBA00017904"/>
    </source>
</evidence>
<evidence type="ECO:0000313" key="16">
    <source>
        <dbReference type="Proteomes" id="UP000663874"/>
    </source>
</evidence>
<dbReference type="EMBL" id="CAJNOH010000177">
    <property type="protein sequence ID" value="CAF0928062.1"/>
    <property type="molecule type" value="Genomic_DNA"/>
</dbReference>
<accession>A0A818QZK1</accession>
<dbReference type="Pfam" id="PF15086">
    <property type="entry name" value="UPF0542"/>
    <property type="match status" value="1"/>
</dbReference>
<evidence type="ECO:0000256" key="6">
    <source>
        <dbReference type="ARBA" id="ARBA00023054"/>
    </source>
</evidence>
<feature type="transmembrane region" description="Helical" evidence="8">
    <location>
        <begin position="14"/>
        <end position="34"/>
    </location>
</feature>
<keyword evidence="6" id="KW-0175">Coiled coil</keyword>
<sequence length="67" mass="8014">MDLVVYAATNPWQFLYYVFLFLTPMFIISGYLAYRLAKDIERNEKTKRAKIQHKVNIAKVRKHGKHE</sequence>
<keyword evidence="5 8" id="KW-1133">Transmembrane helix</keyword>
<keyword evidence="15" id="KW-1185">Reference proteome</keyword>
<comment type="subcellular location">
    <subcellularLocation>
        <location evidence="1">Membrane</location>
        <topology evidence="1">Single-pass membrane protein</topology>
    </subcellularLocation>
</comment>
<dbReference type="Proteomes" id="UP000663864">
    <property type="component" value="Unassembled WGS sequence"/>
</dbReference>
<evidence type="ECO:0000256" key="1">
    <source>
        <dbReference type="ARBA" id="ARBA00004167"/>
    </source>
</evidence>
<dbReference type="Proteomes" id="UP000663870">
    <property type="component" value="Unassembled WGS sequence"/>
</dbReference>
<evidence type="ECO:0000256" key="7">
    <source>
        <dbReference type="ARBA" id="ARBA00023136"/>
    </source>
</evidence>
<name>A0A818QZK1_9BILA</name>
<dbReference type="EMBL" id="CAJOBD010000184">
    <property type="protein sequence ID" value="CAF3606729.1"/>
    <property type="molecule type" value="Genomic_DNA"/>
</dbReference>
<dbReference type="EMBL" id="CAJNOU010003660">
    <property type="protein sequence ID" value="CAF1402676.1"/>
    <property type="molecule type" value="Genomic_DNA"/>
</dbReference>
<evidence type="ECO:0000256" key="2">
    <source>
        <dbReference type="ARBA" id="ARBA00006758"/>
    </source>
</evidence>
<evidence type="ECO:0000313" key="12">
    <source>
        <dbReference type="EMBL" id="CAF1450228.1"/>
    </source>
</evidence>
<dbReference type="Proteomes" id="UP000663874">
    <property type="component" value="Unassembled WGS sequence"/>
</dbReference>
<dbReference type="EMBL" id="CAJOBE010000442">
    <property type="protein sequence ID" value="CAF3642147.1"/>
    <property type="molecule type" value="Genomic_DNA"/>
</dbReference>
<dbReference type="EMBL" id="CAJNOL010002015">
    <property type="protein sequence ID" value="CAF1450228.1"/>
    <property type="molecule type" value="Genomic_DNA"/>
</dbReference>